<dbReference type="Gene3D" id="1.20.1560.10">
    <property type="entry name" value="ABC transporter type 1, transmembrane domain"/>
    <property type="match status" value="1"/>
</dbReference>
<dbReference type="InterPro" id="IPR027417">
    <property type="entry name" value="P-loop_NTPase"/>
</dbReference>
<dbReference type="InterPro" id="IPR003439">
    <property type="entry name" value="ABC_transporter-like_ATP-bd"/>
</dbReference>
<keyword evidence="3" id="KW-1003">Cell membrane</keyword>
<dbReference type="GO" id="GO:0005886">
    <property type="term" value="C:plasma membrane"/>
    <property type="evidence" value="ECO:0007669"/>
    <property type="project" value="UniProtKB-SubCell"/>
</dbReference>
<dbReference type="InterPro" id="IPR036640">
    <property type="entry name" value="ABC1_TM_sf"/>
</dbReference>
<dbReference type="PROSITE" id="PS50929">
    <property type="entry name" value="ABC_TM1F"/>
    <property type="match status" value="1"/>
</dbReference>
<dbReference type="SUPFAM" id="SSF52540">
    <property type="entry name" value="P-loop containing nucleoside triphosphate hydrolases"/>
    <property type="match status" value="1"/>
</dbReference>
<evidence type="ECO:0000313" key="20">
    <source>
        <dbReference type="Proteomes" id="UP000051739"/>
    </source>
</evidence>
<feature type="domain" description="ABC transmembrane type-1" evidence="17">
    <location>
        <begin position="159"/>
        <end position="439"/>
    </location>
</feature>
<dbReference type="PATRIC" id="fig|1423749.3.peg.1049"/>
<evidence type="ECO:0000256" key="12">
    <source>
        <dbReference type="ARBA" id="ARBA00022989"/>
    </source>
</evidence>
<dbReference type="SUPFAM" id="SSF90123">
    <property type="entry name" value="ABC transporter transmembrane region"/>
    <property type="match status" value="1"/>
</dbReference>
<dbReference type="InterPro" id="IPR011527">
    <property type="entry name" value="ABC1_TM_dom"/>
</dbReference>
<evidence type="ECO:0000256" key="3">
    <source>
        <dbReference type="ARBA" id="ARBA00022475"/>
    </source>
</evidence>
<dbReference type="Gene3D" id="3.40.50.300">
    <property type="entry name" value="P-loop containing nucleotide triphosphate hydrolases"/>
    <property type="match status" value="1"/>
</dbReference>
<comment type="subcellular location">
    <subcellularLocation>
        <location evidence="1">Cell membrane</location>
        <topology evidence="1">Multi-pass membrane protein</topology>
    </subcellularLocation>
</comment>
<dbReference type="Pfam" id="PF03412">
    <property type="entry name" value="Peptidase_C39"/>
    <property type="match status" value="1"/>
</dbReference>
<dbReference type="GO" id="GO:0006508">
    <property type="term" value="P:proteolysis"/>
    <property type="evidence" value="ECO:0007669"/>
    <property type="project" value="UniProtKB-KW"/>
</dbReference>
<keyword evidence="4" id="KW-0645">Protease</keyword>
<dbReference type="SMART" id="SM00382">
    <property type="entry name" value="AAA"/>
    <property type="match status" value="1"/>
</dbReference>
<keyword evidence="8" id="KW-0788">Thiol protease</keyword>
<dbReference type="InterPro" id="IPR005074">
    <property type="entry name" value="Peptidase_C39"/>
</dbReference>
<keyword evidence="5 15" id="KW-0812">Transmembrane</keyword>
<dbReference type="FunFam" id="3.40.50.300:FF:000299">
    <property type="entry name" value="ABC transporter ATP-binding protein/permease"/>
    <property type="match status" value="1"/>
</dbReference>
<protein>
    <submittedName>
        <fullName evidence="19">ABC transporter</fullName>
    </submittedName>
</protein>
<reference evidence="19 20" key="1">
    <citation type="journal article" date="2015" name="Genome Announc.">
        <title>Expanding the biotechnology potential of lactobacilli through comparative genomics of 213 strains and associated genera.</title>
        <authorList>
            <person name="Sun Z."/>
            <person name="Harris H.M."/>
            <person name="McCann A."/>
            <person name="Guo C."/>
            <person name="Argimon S."/>
            <person name="Zhang W."/>
            <person name="Yang X."/>
            <person name="Jeffery I.B."/>
            <person name="Cooney J.C."/>
            <person name="Kagawa T.F."/>
            <person name="Liu W."/>
            <person name="Song Y."/>
            <person name="Salvetti E."/>
            <person name="Wrobel A."/>
            <person name="Rasinkangas P."/>
            <person name="Parkhill J."/>
            <person name="Rea M.C."/>
            <person name="O'Sullivan O."/>
            <person name="Ritari J."/>
            <person name="Douillard F.P."/>
            <person name="Paul Ross R."/>
            <person name="Yang R."/>
            <person name="Briner A.E."/>
            <person name="Felis G.E."/>
            <person name="de Vos W.M."/>
            <person name="Barrangou R."/>
            <person name="Klaenhammer T.R."/>
            <person name="Caufield P.W."/>
            <person name="Cui Y."/>
            <person name="Zhang H."/>
            <person name="O'Toole P.W."/>
        </authorList>
    </citation>
    <scope>NUCLEOTIDE SEQUENCE [LARGE SCALE GENOMIC DNA]</scope>
    <source>
        <strain evidence="19 20">DSM 16045</strain>
    </source>
</reference>
<evidence type="ECO:0000256" key="4">
    <source>
        <dbReference type="ARBA" id="ARBA00022670"/>
    </source>
</evidence>
<keyword evidence="14" id="KW-0080">Bacteriocin transport</keyword>
<evidence type="ECO:0000256" key="15">
    <source>
        <dbReference type="SAM" id="Phobius"/>
    </source>
</evidence>
<dbReference type="NCBIfam" id="TIGR01193">
    <property type="entry name" value="bacteriocin_ABC"/>
    <property type="match status" value="1"/>
</dbReference>
<dbReference type="Proteomes" id="UP000051739">
    <property type="component" value="Unassembled WGS sequence"/>
</dbReference>
<dbReference type="GO" id="GO:0034040">
    <property type="term" value="F:ATPase-coupled lipid transmembrane transporter activity"/>
    <property type="evidence" value="ECO:0007669"/>
    <property type="project" value="TreeGrafter"/>
</dbReference>
<dbReference type="CDD" id="cd02418">
    <property type="entry name" value="Peptidase_C39B"/>
    <property type="match status" value="1"/>
</dbReference>
<feature type="domain" description="Peptidase C39" evidence="18">
    <location>
        <begin position="1"/>
        <end position="127"/>
    </location>
</feature>
<keyword evidence="20" id="KW-1185">Reference proteome</keyword>
<feature type="transmembrane region" description="Helical" evidence="15">
    <location>
        <begin position="155"/>
        <end position="182"/>
    </location>
</feature>
<dbReference type="GO" id="GO:0043214">
    <property type="term" value="F:ABC-type bacteriocin transporter activity"/>
    <property type="evidence" value="ECO:0007669"/>
    <property type="project" value="InterPro"/>
</dbReference>
<accession>A0A0R1V5F3</accession>
<keyword evidence="13 15" id="KW-0472">Membrane</keyword>
<dbReference type="GO" id="GO:0016887">
    <property type="term" value="F:ATP hydrolysis activity"/>
    <property type="evidence" value="ECO:0007669"/>
    <property type="project" value="InterPro"/>
</dbReference>
<keyword evidence="2" id="KW-0813">Transport</keyword>
<comment type="caution">
    <text evidence="19">The sequence shown here is derived from an EMBL/GenBank/DDBJ whole genome shotgun (WGS) entry which is preliminary data.</text>
</comment>
<evidence type="ECO:0000256" key="11">
    <source>
        <dbReference type="ARBA" id="ARBA00022967"/>
    </source>
</evidence>
<keyword evidence="6" id="KW-0547">Nucleotide-binding</keyword>
<dbReference type="PANTHER" id="PTHR24221:SF654">
    <property type="entry name" value="ATP-BINDING CASSETTE SUB-FAMILY B MEMBER 6"/>
    <property type="match status" value="1"/>
</dbReference>
<keyword evidence="11" id="KW-1278">Translocase</keyword>
<dbReference type="Gene3D" id="3.90.70.10">
    <property type="entry name" value="Cysteine proteinases"/>
    <property type="match status" value="1"/>
</dbReference>
<dbReference type="Pfam" id="PF00005">
    <property type="entry name" value="ABC_tran"/>
    <property type="match status" value="1"/>
</dbReference>
<evidence type="ECO:0000313" key="19">
    <source>
        <dbReference type="EMBL" id="KRM00751.1"/>
    </source>
</evidence>
<organism evidence="19 20">
    <name type="scientific">Limosilactobacillus gastricus DSM 16045</name>
    <dbReference type="NCBI Taxonomy" id="1423749"/>
    <lineage>
        <taxon>Bacteria</taxon>
        <taxon>Bacillati</taxon>
        <taxon>Bacillota</taxon>
        <taxon>Bacilli</taxon>
        <taxon>Lactobacillales</taxon>
        <taxon>Lactobacillaceae</taxon>
        <taxon>Limosilactobacillus</taxon>
    </lineage>
</organism>
<dbReference type="EMBL" id="AZFN01000027">
    <property type="protein sequence ID" value="KRM00751.1"/>
    <property type="molecule type" value="Genomic_DNA"/>
</dbReference>
<evidence type="ECO:0000256" key="9">
    <source>
        <dbReference type="ARBA" id="ARBA00022840"/>
    </source>
</evidence>
<evidence type="ECO:0000256" key="10">
    <source>
        <dbReference type="ARBA" id="ARBA00022927"/>
    </source>
</evidence>
<keyword evidence="12 15" id="KW-1133">Transmembrane helix</keyword>
<dbReference type="GO" id="GO:0015031">
    <property type="term" value="P:protein transport"/>
    <property type="evidence" value="ECO:0007669"/>
    <property type="project" value="UniProtKB-KW"/>
</dbReference>
<proteinExistence type="predicted"/>
<dbReference type="InterPro" id="IPR005897">
    <property type="entry name" value="Pept_C39_ABC_bacteriocin"/>
</dbReference>
<evidence type="ECO:0000259" key="17">
    <source>
        <dbReference type="PROSITE" id="PS50929"/>
    </source>
</evidence>
<keyword evidence="7" id="KW-0378">Hydrolase</keyword>
<evidence type="ECO:0000256" key="5">
    <source>
        <dbReference type="ARBA" id="ARBA00022692"/>
    </source>
</evidence>
<dbReference type="PROSITE" id="PS00211">
    <property type="entry name" value="ABC_TRANSPORTER_1"/>
    <property type="match status" value="1"/>
</dbReference>
<evidence type="ECO:0000256" key="13">
    <source>
        <dbReference type="ARBA" id="ARBA00023136"/>
    </source>
</evidence>
<feature type="transmembrane region" description="Helical" evidence="15">
    <location>
        <begin position="194"/>
        <end position="218"/>
    </location>
</feature>
<dbReference type="GO" id="GO:0005524">
    <property type="term" value="F:ATP binding"/>
    <property type="evidence" value="ECO:0007669"/>
    <property type="project" value="UniProtKB-KW"/>
</dbReference>
<dbReference type="Pfam" id="PF00664">
    <property type="entry name" value="ABC_membrane"/>
    <property type="match status" value="1"/>
</dbReference>
<dbReference type="GO" id="GO:0008234">
    <property type="term" value="F:cysteine-type peptidase activity"/>
    <property type="evidence" value="ECO:0007669"/>
    <property type="project" value="UniProtKB-KW"/>
</dbReference>
<evidence type="ECO:0000256" key="14">
    <source>
        <dbReference type="ARBA" id="ARBA00043264"/>
    </source>
</evidence>
<dbReference type="InterPro" id="IPR003593">
    <property type="entry name" value="AAA+_ATPase"/>
</dbReference>
<evidence type="ECO:0000256" key="7">
    <source>
        <dbReference type="ARBA" id="ARBA00022801"/>
    </source>
</evidence>
<evidence type="ECO:0000256" key="6">
    <source>
        <dbReference type="ARBA" id="ARBA00022741"/>
    </source>
</evidence>
<keyword evidence="9" id="KW-0067">ATP-binding</keyword>
<evidence type="ECO:0000259" key="18">
    <source>
        <dbReference type="PROSITE" id="PS50990"/>
    </source>
</evidence>
<dbReference type="PROSITE" id="PS50990">
    <property type="entry name" value="PEPTIDASE_C39"/>
    <property type="match status" value="1"/>
</dbReference>
<dbReference type="InterPro" id="IPR039421">
    <property type="entry name" value="Type_1_exporter"/>
</dbReference>
<dbReference type="PANTHER" id="PTHR24221">
    <property type="entry name" value="ATP-BINDING CASSETTE SUB-FAMILY B"/>
    <property type="match status" value="1"/>
</dbReference>
<sequence length="708" mass="79186">MDEEDCGVAALSMVLKNFGTNVSIAKLRTSTKTTIDGTTIYGIVQAAKIYGLDTLAIKANRQLFEINHLPLPFIIHVIRKESYLHYCVVTEINGDQITVADPDDSVGIKRLSIKKVCEEWSGNAILFSKGDDYQSINEKSAGIFEYIRYLTKNRFVTCGIVLMAALVLLTNIINSLAIQLVIDRLIPGQAFNKLTFLVIGLISMYFFNATFSFVESIAMTILGQRLSKDIALNFIKHLFDLPIDFFATRRTGDVVSRFNDTNRVIEALSRSIVTIFLDVLIVMITGYVLGLLNFRLLLIIGLFIPIYTVTIVTFASIFEKMNKKVMIKNAKLSSLIIDSIKGMETLKCLNANVKQLDKIKLAFNDFLNELKKYSILTSSQESIKQFLQLTLNILVIWIGANQIMNNYFKLGQLIAFTSLLGYFTNSLKNILDLQSNLQSAIVATRRLNDILIVPVEKEIQLKTVSNDISGDIVLSGVQCRYGYQDLVLKGIDLEIKKGNKIAIVGTSGSGKSTIAKLLVGFLTASQGSITLNGINIEKISRSLLRSEINYVPQYSYIISDTIWNNLTLGCSDKIDREKVEKACRIAMISETINALPLGYETKLDEEATILSGGQKQRLTIARAILSNAQTLILDESTSSLDTITERELINNLLNLKDKTIIFIVHRLKVAKQVDDIVVIENGTVVERGSHNQLMAQHKRYYDFVRLRS</sequence>
<dbReference type="InterPro" id="IPR017871">
    <property type="entry name" value="ABC_transporter-like_CS"/>
</dbReference>
<evidence type="ECO:0000256" key="1">
    <source>
        <dbReference type="ARBA" id="ARBA00004651"/>
    </source>
</evidence>
<feature type="transmembrane region" description="Helical" evidence="15">
    <location>
        <begin position="296"/>
        <end position="318"/>
    </location>
</feature>
<evidence type="ECO:0000256" key="8">
    <source>
        <dbReference type="ARBA" id="ARBA00022807"/>
    </source>
</evidence>
<dbReference type="CDD" id="cd18570">
    <property type="entry name" value="ABC_6TM_PCAT1_LagD_like"/>
    <property type="match status" value="1"/>
</dbReference>
<evidence type="ECO:0000259" key="16">
    <source>
        <dbReference type="PROSITE" id="PS50893"/>
    </source>
</evidence>
<name>A0A0R1V5F3_9LACO</name>
<evidence type="ECO:0000256" key="2">
    <source>
        <dbReference type="ARBA" id="ARBA00022448"/>
    </source>
</evidence>
<keyword evidence="10" id="KW-0653">Protein transport</keyword>
<dbReference type="AlphaFoldDB" id="A0A0R1V5F3"/>
<feature type="domain" description="ABC transporter" evidence="16">
    <location>
        <begin position="459"/>
        <end position="706"/>
    </location>
</feature>
<feature type="transmembrane region" description="Helical" evidence="15">
    <location>
        <begin position="272"/>
        <end position="290"/>
    </location>
</feature>
<gene>
    <name evidence="19" type="ORF">FC60_GL001033</name>
</gene>
<dbReference type="PROSITE" id="PS50893">
    <property type="entry name" value="ABC_TRANSPORTER_2"/>
    <property type="match status" value="1"/>
</dbReference>